<accession>A0ABR8R670</accession>
<dbReference type="Proteomes" id="UP000640786">
    <property type="component" value="Unassembled WGS sequence"/>
</dbReference>
<sequence length="437" mass="50876">MARILIFTTENSLGWVKKVEFLPTDPCEYIFRVYESLEHLKEIFLKQITLVDGILFSGQIPHFFVKEHFPQVDIPMLHFDVTPNDFYRTLTEYMYTNKDFQMKRCLIDFLYDENDYLGVKEWTTEEDFPYIFGATMQSYADQQVYEKMSEYHIKLWQENKVDVCMTRLSRLPDMLKPYGVNLILVVPSERSMIIQIEALLKEIQLLQLIENQVVIAHLEFTISRDNIRDLEYRQMSLYKAILDFSRKNNMKFIIHQSALYYEIITNFSDFKIITGEMKQCQLVTFLTTELPFAVKIGWGIGHSIQVAQLNAEKASHLCTATETQSYILTKEAHLIGPLGNEEQILVDTKYDSKIELLSAKLHTSSLQIKKIIAVMDKLQTNILAAEDLSIHLGITERAANRVLKKLEESGAAIVTTQQQKKLRGRPKKVYQIQLEDI</sequence>
<keyword evidence="2" id="KW-1185">Reference proteome</keyword>
<gene>
    <name evidence="1" type="ORF">H9650_03470</name>
</gene>
<organism evidence="1 2">
    <name type="scientific">Psychrobacillus faecigallinarum</name>
    <dbReference type="NCBI Taxonomy" id="2762235"/>
    <lineage>
        <taxon>Bacteria</taxon>
        <taxon>Bacillati</taxon>
        <taxon>Bacillota</taxon>
        <taxon>Bacilli</taxon>
        <taxon>Bacillales</taxon>
        <taxon>Bacillaceae</taxon>
        <taxon>Psychrobacillus</taxon>
    </lineage>
</organism>
<name>A0ABR8R670_9BACI</name>
<protein>
    <recommendedName>
        <fullName evidence="3">HTH domain-containing protein</fullName>
    </recommendedName>
</protein>
<evidence type="ECO:0000313" key="2">
    <source>
        <dbReference type="Proteomes" id="UP000640786"/>
    </source>
</evidence>
<dbReference type="RefSeq" id="WP_151111081.1">
    <property type="nucleotide sequence ID" value="NZ_JACSQO010000001.1"/>
</dbReference>
<evidence type="ECO:0008006" key="3">
    <source>
        <dbReference type="Google" id="ProtNLM"/>
    </source>
</evidence>
<dbReference type="EMBL" id="JACSQO010000001">
    <property type="protein sequence ID" value="MBD7943167.1"/>
    <property type="molecule type" value="Genomic_DNA"/>
</dbReference>
<reference evidence="1 2" key="1">
    <citation type="submission" date="2020-08" db="EMBL/GenBank/DDBJ databases">
        <title>A Genomic Blueprint of the Chicken Gut Microbiome.</title>
        <authorList>
            <person name="Gilroy R."/>
            <person name="Ravi A."/>
            <person name="Getino M."/>
            <person name="Pursley I."/>
            <person name="Horton D.L."/>
            <person name="Alikhan N.-F."/>
            <person name="Baker D."/>
            <person name="Gharbi K."/>
            <person name="Hall N."/>
            <person name="Watson M."/>
            <person name="Adriaenssens E.M."/>
            <person name="Foster-Nyarko E."/>
            <person name="Jarju S."/>
            <person name="Secka A."/>
            <person name="Antonio M."/>
            <person name="Oren A."/>
            <person name="Chaudhuri R."/>
            <person name="La Ragione R.M."/>
            <person name="Hildebrand F."/>
            <person name="Pallen M.J."/>
        </authorList>
    </citation>
    <scope>NUCLEOTIDE SEQUENCE [LARGE SCALE GENOMIC DNA]</scope>
    <source>
        <strain evidence="1 2">Sa2BUA9</strain>
    </source>
</reference>
<proteinExistence type="predicted"/>
<comment type="caution">
    <text evidence="1">The sequence shown here is derived from an EMBL/GenBank/DDBJ whole genome shotgun (WGS) entry which is preliminary data.</text>
</comment>
<evidence type="ECO:0000313" key="1">
    <source>
        <dbReference type="EMBL" id="MBD7943167.1"/>
    </source>
</evidence>